<feature type="compositionally biased region" description="Basic residues" evidence="5">
    <location>
        <begin position="340"/>
        <end position="349"/>
    </location>
</feature>
<evidence type="ECO:0000259" key="6">
    <source>
        <dbReference type="Pfam" id="PF01494"/>
    </source>
</evidence>
<proteinExistence type="predicted"/>
<feature type="domain" description="FAD-binding" evidence="6">
    <location>
        <begin position="171"/>
        <end position="220"/>
    </location>
</feature>
<dbReference type="PANTHER" id="PTHR46972">
    <property type="entry name" value="MONOOXYGENASE ASQM-RELATED"/>
    <property type="match status" value="1"/>
</dbReference>
<dbReference type="Proteomes" id="UP001189429">
    <property type="component" value="Unassembled WGS sequence"/>
</dbReference>
<dbReference type="InterPro" id="IPR036188">
    <property type="entry name" value="FAD/NAD-bd_sf"/>
</dbReference>
<keyword evidence="4" id="KW-0503">Monooxygenase</keyword>
<dbReference type="SUPFAM" id="SSF51905">
    <property type="entry name" value="FAD/NAD(P)-binding domain"/>
    <property type="match status" value="1"/>
</dbReference>
<feature type="region of interest" description="Disordered" evidence="5">
    <location>
        <begin position="300"/>
        <end position="393"/>
    </location>
</feature>
<evidence type="ECO:0000256" key="2">
    <source>
        <dbReference type="ARBA" id="ARBA00022827"/>
    </source>
</evidence>
<keyword evidence="8" id="KW-1185">Reference proteome</keyword>
<feature type="compositionally biased region" description="Basic and acidic residues" evidence="5">
    <location>
        <begin position="329"/>
        <end position="339"/>
    </location>
</feature>
<feature type="compositionally biased region" description="Basic and acidic residues" evidence="5">
    <location>
        <begin position="383"/>
        <end position="393"/>
    </location>
</feature>
<comment type="caution">
    <text evidence="7">The sequence shown here is derived from an EMBL/GenBank/DDBJ whole genome shotgun (WGS) entry which is preliminary data.</text>
</comment>
<gene>
    <name evidence="7" type="ORF">PCOR1329_LOCUS67955</name>
</gene>
<reference evidence="7" key="1">
    <citation type="submission" date="2023-10" db="EMBL/GenBank/DDBJ databases">
        <authorList>
            <person name="Chen Y."/>
            <person name="Shah S."/>
            <person name="Dougan E. K."/>
            <person name="Thang M."/>
            <person name="Chan C."/>
        </authorList>
    </citation>
    <scope>NUCLEOTIDE SEQUENCE [LARGE SCALE GENOMIC DNA]</scope>
</reference>
<dbReference type="PANTHER" id="PTHR46972:SF1">
    <property type="entry name" value="FAD DEPENDENT OXIDOREDUCTASE DOMAIN-CONTAINING PROTEIN"/>
    <property type="match status" value="1"/>
</dbReference>
<keyword evidence="2" id="KW-0274">FAD</keyword>
<evidence type="ECO:0000313" key="8">
    <source>
        <dbReference type="Proteomes" id="UP001189429"/>
    </source>
</evidence>
<dbReference type="Pfam" id="PF01494">
    <property type="entry name" value="FAD_binding_3"/>
    <property type="match status" value="1"/>
</dbReference>
<evidence type="ECO:0000256" key="3">
    <source>
        <dbReference type="ARBA" id="ARBA00023002"/>
    </source>
</evidence>
<dbReference type="EMBL" id="CAUYUJ010018837">
    <property type="protein sequence ID" value="CAK0886661.1"/>
    <property type="molecule type" value="Genomic_DNA"/>
</dbReference>
<feature type="compositionally biased region" description="Basic and acidic residues" evidence="5">
    <location>
        <begin position="350"/>
        <end position="361"/>
    </location>
</feature>
<sequence>MDAALLVGADGIFSTVRRQLSLPGDRLNYLGLIVVLGYVPTGGPSGGLGDDGGTQSATAFPLTERRIFETVDGVTRIYAMPFTKSVTMWQLSFPYAEKAARKLVRNPAALKEEILKRCAEWHDPVPALLANTPLDCMSGYPVYDRDPLDPGVLRSAAAPPGVGVRLPPQRRVTVMGDAAHPMSPFRAQGANQALGDAVLLAEALWDGVRVHGPDAGLDAALPEFERKMLGRSARMVIGSREKAKEMHSNLALQPARKVQRESGVDMSEIIKVLQAKGIGAHSAADPRGLDAVVAEFMRMSDPGGSPAVRDKAKANVVTDHSRKTSSLAVDRRGVDEKRQSKALKQRLRRQRCDRPQTKRAEQGVNDTEARKRRKTADSASEAKAIEHRHEERQDQDWWKTLMFDGFTGEEWEAWYAQGRAVES</sequence>
<evidence type="ECO:0000256" key="4">
    <source>
        <dbReference type="ARBA" id="ARBA00023033"/>
    </source>
</evidence>
<evidence type="ECO:0000256" key="5">
    <source>
        <dbReference type="SAM" id="MobiDB-lite"/>
    </source>
</evidence>
<evidence type="ECO:0000256" key="1">
    <source>
        <dbReference type="ARBA" id="ARBA00022630"/>
    </source>
</evidence>
<dbReference type="Gene3D" id="3.50.50.60">
    <property type="entry name" value="FAD/NAD(P)-binding domain"/>
    <property type="match status" value="1"/>
</dbReference>
<accession>A0ABN9WNH4</accession>
<organism evidence="7 8">
    <name type="scientific">Prorocentrum cordatum</name>
    <dbReference type="NCBI Taxonomy" id="2364126"/>
    <lineage>
        <taxon>Eukaryota</taxon>
        <taxon>Sar</taxon>
        <taxon>Alveolata</taxon>
        <taxon>Dinophyceae</taxon>
        <taxon>Prorocentrales</taxon>
        <taxon>Prorocentraceae</taxon>
        <taxon>Prorocentrum</taxon>
    </lineage>
</organism>
<keyword evidence="1" id="KW-0285">Flavoprotein</keyword>
<keyword evidence="3" id="KW-0560">Oxidoreductase</keyword>
<protein>
    <recommendedName>
        <fullName evidence="6">FAD-binding domain-containing protein</fullName>
    </recommendedName>
</protein>
<dbReference type="InterPro" id="IPR002938">
    <property type="entry name" value="FAD-bd"/>
</dbReference>
<evidence type="ECO:0000313" key="7">
    <source>
        <dbReference type="EMBL" id="CAK0886661.1"/>
    </source>
</evidence>
<name>A0ABN9WNH4_9DINO</name>